<protein>
    <recommendedName>
        <fullName evidence="5">AB hydrolase-1 domain-containing protein</fullName>
    </recommendedName>
</protein>
<evidence type="ECO:0000313" key="4">
    <source>
        <dbReference type="Proteomes" id="UP000008827"/>
    </source>
</evidence>
<sequence length="250" mass="28022">MDEYLSLVLQVAISKCYHDTSKVTDELVQIILGPGLEPGAAEVFLEFICYSGGPLPEELVPQVKCPILIAWGDKDPWEPIDNGRNYESFDSVEDFIVLPNVGHCPQFSSTCESEQMLKRGTPNVKTKGRTSIDKWQRRTPQRRTPQCGCSHESAEIVVKLGNTIEDIVFDKMYHIRGENITRADLLSKLASTKKAGHLKTIIQETLQAPTIDTKETNGQAEVANRVILKPLHARLDKSKALWKEELPNIL</sequence>
<dbReference type="STRING" id="3847.A0A0R0EU70"/>
<gene>
    <name evidence="2" type="ORF">GLYMA_19G081600</name>
</gene>
<dbReference type="Gene3D" id="3.40.50.1820">
    <property type="entry name" value="alpha/beta hydrolase"/>
    <property type="match status" value="1"/>
</dbReference>
<dbReference type="GO" id="GO:0016787">
    <property type="term" value="F:hydrolase activity"/>
    <property type="evidence" value="ECO:0000318"/>
    <property type="project" value="GO_Central"/>
</dbReference>
<reference evidence="3" key="2">
    <citation type="submission" date="2018-02" db="UniProtKB">
        <authorList>
            <consortium name="EnsemblPlants"/>
        </authorList>
    </citation>
    <scope>IDENTIFICATION</scope>
    <source>
        <strain evidence="3">Williams 82</strain>
    </source>
</reference>
<organism evidence="2">
    <name type="scientific">Glycine max</name>
    <name type="common">Soybean</name>
    <name type="synonym">Glycine hispida</name>
    <dbReference type="NCBI Taxonomy" id="3847"/>
    <lineage>
        <taxon>Eukaryota</taxon>
        <taxon>Viridiplantae</taxon>
        <taxon>Streptophyta</taxon>
        <taxon>Embryophyta</taxon>
        <taxon>Tracheophyta</taxon>
        <taxon>Spermatophyta</taxon>
        <taxon>Magnoliopsida</taxon>
        <taxon>eudicotyledons</taxon>
        <taxon>Gunneridae</taxon>
        <taxon>Pentapetalae</taxon>
        <taxon>rosids</taxon>
        <taxon>fabids</taxon>
        <taxon>Fabales</taxon>
        <taxon>Fabaceae</taxon>
        <taxon>Papilionoideae</taxon>
        <taxon>50 kb inversion clade</taxon>
        <taxon>NPAAA clade</taxon>
        <taxon>indigoferoid/millettioid clade</taxon>
        <taxon>Phaseoleae</taxon>
        <taxon>Glycine</taxon>
        <taxon>Glycine subgen. Soja</taxon>
    </lineage>
</organism>
<dbReference type="Gramene" id="KRG94391">
    <property type="protein sequence ID" value="KRG94391"/>
    <property type="gene ID" value="GLYMA_19G081600"/>
</dbReference>
<proteinExistence type="predicted"/>
<dbReference type="EnsemblPlants" id="KRG94391">
    <property type="protein sequence ID" value="KRG94391"/>
    <property type="gene ID" value="GLYMA_19G081600"/>
</dbReference>
<dbReference type="InterPro" id="IPR029058">
    <property type="entry name" value="AB_hydrolase_fold"/>
</dbReference>
<dbReference type="PANTHER" id="PTHR43689:SF53">
    <property type="entry name" value="ALPHA_BETA-HYDROLASES SUPERFAMILY PROTEIN"/>
    <property type="match status" value="1"/>
</dbReference>
<dbReference type="Proteomes" id="UP000008827">
    <property type="component" value="Chromosome 19"/>
</dbReference>
<evidence type="ECO:0000313" key="3">
    <source>
        <dbReference type="EnsemblPlants" id="KRG94391"/>
    </source>
</evidence>
<dbReference type="EMBL" id="CM000852">
    <property type="protein sequence ID" value="KRG94391.1"/>
    <property type="molecule type" value="Genomic_DNA"/>
</dbReference>
<keyword evidence="4" id="KW-1185">Reference proteome</keyword>
<dbReference type="PANTHER" id="PTHR43689">
    <property type="entry name" value="HYDROLASE"/>
    <property type="match status" value="1"/>
</dbReference>
<name>A0A0R0EU70_SOYBN</name>
<reference evidence="2 3" key="1">
    <citation type="journal article" date="2010" name="Nature">
        <title>Genome sequence of the palaeopolyploid soybean.</title>
        <authorList>
            <person name="Schmutz J."/>
            <person name="Cannon S.B."/>
            <person name="Schlueter J."/>
            <person name="Ma J."/>
            <person name="Mitros T."/>
            <person name="Nelson W."/>
            <person name="Hyten D.L."/>
            <person name="Song Q."/>
            <person name="Thelen J.J."/>
            <person name="Cheng J."/>
            <person name="Xu D."/>
            <person name="Hellsten U."/>
            <person name="May G.D."/>
            <person name="Yu Y."/>
            <person name="Sakurai T."/>
            <person name="Umezawa T."/>
            <person name="Bhattacharyya M.K."/>
            <person name="Sandhu D."/>
            <person name="Valliyodan B."/>
            <person name="Lindquist E."/>
            <person name="Peto M."/>
            <person name="Grant D."/>
            <person name="Shu S."/>
            <person name="Goodstein D."/>
            <person name="Barry K."/>
            <person name="Futrell-Griggs M."/>
            <person name="Abernathy B."/>
            <person name="Du J."/>
            <person name="Tian Z."/>
            <person name="Zhu L."/>
            <person name="Gill N."/>
            <person name="Joshi T."/>
            <person name="Libault M."/>
            <person name="Sethuraman A."/>
            <person name="Zhang X.-C."/>
            <person name="Shinozaki K."/>
            <person name="Nguyen H.T."/>
            <person name="Wing R.A."/>
            <person name="Cregan P."/>
            <person name="Specht J."/>
            <person name="Grimwood J."/>
            <person name="Rokhsar D."/>
            <person name="Stacey G."/>
            <person name="Shoemaker R.C."/>
            <person name="Jackson S.A."/>
        </authorList>
    </citation>
    <scope>NUCLEOTIDE SEQUENCE</scope>
    <source>
        <strain evidence="3">cv. Williams 82</strain>
        <tissue evidence="2">Callus</tissue>
    </source>
</reference>
<feature type="region of interest" description="Disordered" evidence="1">
    <location>
        <begin position="121"/>
        <end position="147"/>
    </location>
</feature>
<dbReference type="AlphaFoldDB" id="A0A0R0EU70"/>
<evidence type="ECO:0000256" key="1">
    <source>
        <dbReference type="SAM" id="MobiDB-lite"/>
    </source>
</evidence>
<reference evidence="2" key="3">
    <citation type="submission" date="2018-07" db="EMBL/GenBank/DDBJ databases">
        <title>WGS assembly of Glycine max.</title>
        <authorList>
            <person name="Schmutz J."/>
            <person name="Cannon S."/>
            <person name="Schlueter J."/>
            <person name="Ma J."/>
            <person name="Mitros T."/>
            <person name="Nelson W."/>
            <person name="Hyten D."/>
            <person name="Song Q."/>
            <person name="Thelen J."/>
            <person name="Cheng J."/>
            <person name="Xu D."/>
            <person name="Hellsten U."/>
            <person name="May G."/>
            <person name="Yu Y."/>
            <person name="Sakurai T."/>
            <person name="Umezawa T."/>
            <person name="Bhattacharyya M."/>
            <person name="Sandhu D."/>
            <person name="Valliyodan B."/>
            <person name="Lindquist E."/>
            <person name="Peto M."/>
            <person name="Grant D."/>
            <person name="Shu S."/>
            <person name="Goodstein D."/>
            <person name="Barry K."/>
            <person name="Futrell-Griggs M."/>
            <person name="Abernathy B."/>
            <person name="Du J."/>
            <person name="Tian Z."/>
            <person name="Zhu L."/>
            <person name="Gill N."/>
            <person name="Joshi T."/>
            <person name="Libault M."/>
            <person name="Sethuraman A."/>
            <person name="Zhang X."/>
            <person name="Shinozaki K."/>
            <person name="Nguyen H."/>
            <person name="Wing R."/>
            <person name="Cregan P."/>
            <person name="Specht J."/>
            <person name="Grimwood J."/>
            <person name="Rokhsar D."/>
            <person name="Stacey G."/>
            <person name="Shoemaker R."/>
            <person name="Jackson S."/>
        </authorList>
    </citation>
    <scope>NUCLEOTIDE SEQUENCE</scope>
    <source>
        <tissue evidence="2">Callus</tissue>
    </source>
</reference>
<dbReference type="SUPFAM" id="SSF53474">
    <property type="entry name" value="alpha/beta-Hydrolases"/>
    <property type="match status" value="1"/>
</dbReference>
<dbReference type="InParanoid" id="A0A0R0EU70"/>
<accession>A0A0R0EU70</accession>
<evidence type="ECO:0008006" key="5">
    <source>
        <dbReference type="Google" id="ProtNLM"/>
    </source>
</evidence>
<evidence type="ECO:0000313" key="2">
    <source>
        <dbReference type="EMBL" id="KRG94391.1"/>
    </source>
</evidence>